<name>A0ABU4VMR8_9ACTN</name>
<feature type="domain" description="HTH araC/xylS-type" evidence="4">
    <location>
        <begin position="218"/>
        <end position="316"/>
    </location>
</feature>
<evidence type="ECO:0000256" key="3">
    <source>
        <dbReference type="ARBA" id="ARBA00023163"/>
    </source>
</evidence>
<dbReference type="Proteomes" id="UP001277761">
    <property type="component" value="Unassembled WGS sequence"/>
</dbReference>
<evidence type="ECO:0000313" key="5">
    <source>
        <dbReference type="EMBL" id="MDX8153133.1"/>
    </source>
</evidence>
<evidence type="ECO:0000313" key="6">
    <source>
        <dbReference type="Proteomes" id="UP001277761"/>
    </source>
</evidence>
<dbReference type="Pfam" id="PF01965">
    <property type="entry name" value="DJ-1_PfpI"/>
    <property type="match status" value="1"/>
</dbReference>
<evidence type="ECO:0000256" key="2">
    <source>
        <dbReference type="ARBA" id="ARBA00023125"/>
    </source>
</evidence>
<accession>A0ABU4VMR8</accession>
<evidence type="ECO:0000259" key="4">
    <source>
        <dbReference type="PROSITE" id="PS01124"/>
    </source>
</evidence>
<dbReference type="InterPro" id="IPR018062">
    <property type="entry name" value="HTH_AraC-typ_CS"/>
</dbReference>
<dbReference type="InterPro" id="IPR052158">
    <property type="entry name" value="INH-QAR"/>
</dbReference>
<dbReference type="SMART" id="SM00342">
    <property type="entry name" value="HTH_ARAC"/>
    <property type="match status" value="1"/>
</dbReference>
<gene>
    <name evidence="5" type="ORF">SK069_16165</name>
</gene>
<dbReference type="InterPro" id="IPR018060">
    <property type="entry name" value="HTH_AraC"/>
</dbReference>
<dbReference type="SUPFAM" id="SSF52317">
    <property type="entry name" value="Class I glutamine amidotransferase-like"/>
    <property type="match status" value="1"/>
</dbReference>
<dbReference type="PROSITE" id="PS00041">
    <property type="entry name" value="HTH_ARAC_FAMILY_1"/>
    <property type="match status" value="1"/>
</dbReference>
<reference evidence="5 6" key="1">
    <citation type="submission" date="2023-11" db="EMBL/GenBank/DDBJ databases">
        <authorList>
            <person name="Xu M."/>
            <person name="Jiang T."/>
        </authorList>
    </citation>
    <scope>NUCLEOTIDE SEQUENCE [LARGE SCALE GENOMIC DNA]</scope>
    <source>
        <strain evidence="5 6">SD</strain>
    </source>
</reference>
<dbReference type="EMBL" id="JAXAVX010000011">
    <property type="protein sequence ID" value="MDX8153133.1"/>
    <property type="molecule type" value="Genomic_DNA"/>
</dbReference>
<dbReference type="Pfam" id="PF12833">
    <property type="entry name" value="HTH_18"/>
    <property type="match status" value="1"/>
</dbReference>
<evidence type="ECO:0000256" key="1">
    <source>
        <dbReference type="ARBA" id="ARBA00023015"/>
    </source>
</evidence>
<sequence>MASPHRVAVLVLPEVVLLDLAAPCHLFGHVGAPRYAVTLVGATSAQQAAAAGTGGLLLGGLAGLEALQDADTVVVPGYGDAARTPPPEPVLVALRAVAARGARVMSVCTGAFALAHAGLLDGRRATTHWHDADALAARFPSVRVDPGALFVDEGQVLTSAGVAAGLDLCLHVVRRDHGVAVATAAARRTVIAPHRDGGQAQFVERPLPDPAAGAVDLAPTRAWALERLDAPLEVADLARRAGVSPRTLARRFREETGTTPARWVRAQRIARARELLEHDARPIEEVARACGFGDAGTLRRHFAQAVGTTPTAYRRTFRGTPSPA</sequence>
<organism evidence="5 6">
    <name type="scientific">Patulibacter brassicae</name>
    <dbReference type="NCBI Taxonomy" id="1705717"/>
    <lineage>
        <taxon>Bacteria</taxon>
        <taxon>Bacillati</taxon>
        <taxon>Actinomycetota</taxon>
        <taxon>Thermoleophilia</taxon>
        <taxon>Solirubrobacterales</taxon>
        <taxon>Patulibacteraceae</taxon>
        <taxon>Patulibacter</taxon>
    </lineage>
</organism>
<dbReference type="PANTHER" id="PTHR43130:SF3">
    <property type="entry name" value="HTH-TYPE TRANSCRIPTIONAL REGULATOR RV1931C"/>
    <property type="match status" value="1"/>
</dbReference>
<dbReference type="InterPro" id="IPR029062">
    <property type="entry name" value="Class_I_gatase-like"/>
</dbReference>
<keyword evidence="1" id="KW-0805">Transcription regulation</keyword>
<dbReference type="InterPro" id="IPR009057">
    <property type="entry name" value="Homeodomain-like_sf"/>
</dbReference>
<dbReference type="PROSITE" id="PS01124">
    <property type="entry name" value="HTH_ARAC_FAMILY_2"/>
    <property type="match status" value="1"/>
</dbReference>
<keyword evidence="6" id="KW-1185">Reference proteome</keyword>
<keyword evidence="3" id="KW-0804">Transcription</keyword>
<dbReference type="CDD" id="cd03137">
    <property type="entry name" value="GATase1_AraC_1"/>
    <property type="match status" value="1"/>
</dbReference>
<dbReference type="Gene3D" id="1.10.10.60">
    <property type="entry name" value="Homeodomain-like"/>
    <property type="match status" value="1"/>
</dbReference>
<dbReference type="RefSeq" id="WP_319955284.1">
    <property type="nucleotide sequence ID" value="NZ_JAXAVX010000011.1"/>
</dbReference>
<dbReference type="SUPFAM" id="SSF46689">
    <property type="entry name" value="Homeodomain-like"/>
    <property type="match status" value="2"/>
</dbReference>
<keyword evidence="2" id="KW-0238">DNA-binding</keyword>
<protein>
    <submittedName>
        <fullName evidence="5">Helix-turn-helix domain-containing protein</fullName>
    </submittedName>
</protein>
<proteinExistence type="predicted"/>
<dbReference type="PANTHER" id="PTHR43130">
    <property type="entry name" value="ARAC-FAMILY TRANSCRIPTIONAL REGULATOR"/>
    <property type="match status" value="1"/>
</dbReference>
<dbReference type="InterPro" id="IPR002818">
    <property type="entry name" value="DJ-1/PfpI"/>
</dbReference>
<dbReference type="Gene3D" id="3.40.50.880">
    <property type="match status" value="1"/>
</dbReference>
<comment type="caution">
    <text evidence="5">The sequence shown here is derived from an EMBL/GenBank/DDBJ whole genome shotgun (WGS) entry which is preliminary data.</text>
</comment>